<evidence type="ECO:0000313" key="1">
    <source>
        <dbReference type="EMBL" id="CAI9977858.1"/>
    </source>
</evidence>
<accession>A0AA86RN31</accession>
<reference evidence="2 3" key="2">
    <citation type="submission" date="2024-07" db="EMBL/GenBank/DDBJ databases">
        <authorList>
            <person name="Akdeniz Z."/>
        </authorList>
    </citation>
    <scope>NUCLEOTIDE SEQUENCE [LARGE SCALE GENOMIC DNA]</scope>
</reference>
<evidence type="ECO:0000313" key="3">
    <source>
        <dbReference type="Proteomes" id="UP001642409"/>
    </source>
</evidence>
<gene>
    <name evidence="2" type="ORF">HINF_LOCUS35148</name>
    <name evidence="1" type="ORF">HINF_LOCUS65503</name>
</gene>
<organism evidence="1">
    <name type="scientific">Hexamita inflata</name>
    <dbReference type="NCBI Taxonomy" id="28002"/>
    <lineage>
        <taxon>Eukaryota</taxon>
        <taxon>Metamonada</taxon>
        <taxon>Diplomonadida</taxon>
        <taxon>Hexamitidae</taxon>
        <taxon>Hexamitinae</taxon>
        <taxon>Hexamita</taxon>
    </lineage>
</organism>
<comment type="caution">
    <text evidence="1">The sequence shown here is derived from an EMBL/GenBank/DDBJ whole genome shotgun (WGS) entry which is preliminary data.</text>
</comment>
<evidence type="ECO:0000313" key="2">
    <source>
        <dbReference type="EMBL" id="CAL6033808.1"/>
    </source>
</evidence>
<sequence length="135" mass="15987">MQAVNNYEPSASQNHQLSCYSFTEYLQKQQDLDDQLLKQVSSNGQPLLVMCKRKLKVENLFTRQQFRQIVIDALRRYMEPLGETLADTLQHHSDVQLCEIVQSMGKHFWTLLAHNNQYSTKDLQRYYKTFNKSRI</sequence>
<keyword evidence="3" id="KW-1185">Reference proteome</keyword>
<proteinExistence type="predicted"/>
<dbReference type="AlphaFoldDB" id="A0AA86RN31"/>
<protein>
    <submittedName>
        <fullName evidence="2">Hypothetical_protein</fullName>
    </submittedName>
</protein>
<reference evidence="1" key="1">
    <citation type="submission" date="2023-06" db="EMBL/GenBank/DDBJ databases">
        <authorList>
            <person name="Kurt Z."/>
        </authorList>
    </citation>
    <scope>NUCLEOTIDE SEQUENCE</scope>
</reference>
<dbReference type="EMBL" id="CAXDID020000126">
    <property type="protein sequence ID" value="CAL6033808.1"/>
    <property type="molecule type" value="Genomic_DNA"/>
</dbReference>
<dbReference type="EMBL" id="CATOUU010001180">
    <property type="protein sequence ID" value="CAI9977858.1"/>
    <property type="molecule type" value="Genomic_DNA"/>
</dbReference>
<dbReference type="Proteomes" id="UP001642409">
    <property type="component" value="Unassembled WGS sequence"/>
</dbReference>
<name>A0AA86RN31_9EUKA</name>